<dbReference type="InterPro" id="IPR036514">
    <property type="entry name" value="SGNH_hydro_sf"/>
</dbReference>
<dbReference type="PANTHER" id="PTHR14209">
    <property type="entry name" value="ISOAMYL ACETATE-HYDROLYZING ESTERASE 1"/>
    <property type="match status" value="1"/>
</dbReference>
<name>A0A5K3ESB2_MESCO</name>
<dbReference type="Gene3D" id="3.40.50.1110">
    <property type="entry name" value="SGNH hydrolase"/>
    <property type="match status" value="1"/>
</dbReference>
<dbReference type="WBParaSite" id="MCU_002710-RA">
    <property type="protein sequence ID" value="MCU_002710-RA"/>
    <property type="gene ID" value="MCU_002710"/>
</dbReference>
<accession>A0A5K3ESB2</accession>
<protein>
    <submittedName>
        <fullName evidence="2">Isoamyl acetate-hydrolyzing esterase 1 homolog</fullName>
    </submittedName>
</protein>
<dbReference type="SUPFAM" id="SSF52266">
    <property type="entry name" value="SGNH hydrolase"/>
    <property type="match status" value="1"/>
</dbReference>
<sequence length="232" mass="26102">MSTIYKIHWPKCIFFGDSITQRGFDEEGCYLSVLASRFQRRADIVGKGFSGYNTRLCLPVLKVLFPNPESLLHTAAFFIFLGANDASFGSQKIEIPEYKQNLTLMVAHLSNMNLDREKIVLVTPPPVDETGQEARNEPFARTFENTKKYAAACAEVAKEQRVAYVDLFEAIAAQENWKSFFIDGLHFAKPGGLFCGKVLGDALEPLLPSSMPFFPDWREALKLDLSNPFPLH</sequence>
<organism evidence="2">
    <name type="scientific">Mesocestoides corti</name>
    <name type="common">Flatworm</name>
    <dbReference type="NCBI Taxonomy" id="53468"/>
    <lineage>
        <taxon>Eukaryota</taxon>
        <taxon>Metazoa</taxon>
        <taxon>Spiralia</taxon>
        <taxon>Lophotrochozoa</taxon>
        <taxon>Platyhelminthes</taxon>
        <taxon>Cestoda</taxon>
        <taxon>Eucestoda</taxon>
        <taxon>Cyclophyllidea</taxon>
        <taxon>Mesocestoididae</taxon>
        <taxon>Mesocestoides</taxon>
    </lineage>
</organism>
<proteinExistence type="predicted"/>
<dbReference type="InterPro" id="IPR013830">
    <property type="entry name" value="SGNH_hydro"/>
</dbReference>
<dbReference type="CDD" id="cd01838">
    <property type="entry name" value="Isoamyl_acetate_hydrolase_like"/>
    <property type="match status" value="1"/>
</dbReference>
<dbReference type="Pfam" id="PF13472">
    <property type="entry name" value="Lipase_GDSL_2"/>
    <property type="match status" value="1"/>
</dbReference>
<dbReference type="PANTHER" id="PTHR14209:SF19">
    <property type="entry name" value="ISOAMYL ACETATE-HYDROLYZING ESTERASE 1 HOMOLOG"/>
    <property type="match status" value="1"/>
</dbReference>
<feature type="domain" description="SGNH hydrolase-type esterase" evidence="1">
    <location>
        <begin position="14"/>
        <end position="188"/>
    </location>
</feature>
<dbReference type="InterPro" id="IPR045136">
    <property type="entry name" value="Iah1-like"/>
</dbReference>
<reference evidence="2" key="1">
    <citation type="submission" date="2019-11" db="UniProtKB">
        <authorList>
            <consortium name="WormBaseParasite"/>
        </authorList>
    </citation>
    <scope>IDENTIFICATION</scope>
</reference>
<evidence type="ECO:0000259" key="1">
    <source>
        <dbReference type="Pfam" id="PF13472"/>
    </source>
</evidence>
<dbReference type="AlphaFoldDB" id="A0A5K3ESB2"/>
<evidence type="ECO:0000313" key="2">
    <source>
        <dbReference type="WBParaSite" id="MCU_002710-RA"/>
    </source>
</evidence>